<dbReference type="RefSeq" id="WP_336598414.1">
    <property type="nucleotide sequence ID" value="NZ_JACFYJ010000019.1"/>
</dbReference>
<evidence type="ECO:0000313" key="2">
    <source>
        <dbReference type="Proteomes" id="UP001386437"/>
    </source>
</evidence>
<dbReference type="InterPro" id="IPR014918">
    <property type="entry name" value="Phage_tail_3"/>
</dbReference>
<gene>
    <name evidence="1" type="ORF">H3V53_13780</name>
</gene>
<dbReference type="EMBL" id="JACFYJ010000019">
    <property type="protein sequence ID" value="MEI5998235.1"/>
    <property type="molecule type" value="Genomic_DNA"/>
</dbReference>
<keyword evidence="2" id="KW-1185">Reference proteome</keyword>
<proteinExistence type="predicted"/>
<organism evidence="1 2">
    <name type="scientific">Paraburkholderia bengalensis</name>
    <dbReference type="NCBI Taxonomy" id="2747562"/>
    <lineage>
        <taxon>Bacteria</taxon>
        <taxon>Pseudomonadati</taxon>
        <taxon>Pseudomonadota</taxon>
        <taxon>Betaproteobacteria</taxon>
        <taxon>Burkholderiales</taxon>
        <taxon>Burkholderiaceae</taxon>
        <taxon>Paraburkholderia</taxon>
    </lineage>
</organism>
<name>A0ABU8IS13_9BURK</name>
<dbReference type="Proteomes" id="UP001386437">
    <property type="component" value="Unassembled WGS sequence"/>
</dbReference>
<dbReference type="Pfam" id="PF08813">
    <property type="entry name" value="Phage_tail_3"/>
    <property type="match status" value="1"/>
</dbReference>
<accession>A0ABU8IS13</accession>
<protein>
    <recommendedName>
        <fullName evidence="3">Phage tail tube protein, TTP</fullName>
    </recommendedName>
</protein>
<reference evidence="1 2" key="1">
    <citation type="journal article" date="2022" name="Arch. Microbiol.">
        <title>Paraburkholderia bengalensis sp. nov. isolated from roots of Oryza sativa, IR64.</title>
        <authorList>
            <person name="Nag P."/>
            <person name="Mondal N."/>
            <person name="Sarkar J."/>
            <person name="Das S."/>
        </authorList>
    </citation>
    <scope>NUCLEOTIDE SEQUENCE [LARGE SCALE GENOMIC DNA]</scope>
    <source>
        <strain evidence="1 2">IR64_4_BI</strain>
    </source>
</reference>
<sequence length="215" mass="22826">MAYAFPEGSKFYFSETFAAAKNITALSNANPAVATSVAHGFADGNEILIESGWEDASDSVFKIDQLSVDTFSLLGLNTNDTDWYNPGGGAGTAQLISNWVEIPQVLTIATQGGDPKFTTIAPLAKRNAINVPTGFNPTSITLTLGHDASNVNYQEMLDISRSLRKVAFKMVLSGGVSSYGYGYMSVSEMPSLNVNQANQVTASLSLLGRSISYAS</sequence>
<evidence type="ECO:0008006" key="3">
    <source>
        <dbReference type="Google" id="ProtNLM"/>
    </source>
</evidence>
<evidence type="ECO:0000313" key="1">
    <source>
        <dbReference type="EMBL" id="MEI5998235.1"/>
    </source>
</evidence>
<comment type="caution">
    <text evidence="1">The sequence shown here is derived from an EMBL/GenBank/DDBJ whole genome shotgun (WGS) entry which is preliminary data.</text>
</comment>